<sequence>MTSDRVLRTGLTLLTLTASAALLPAAPAAAAPAPRPDLRLELTTTDAMIMADGARVRLDVTVDNIGAATVEDLTVAVKAPAGSRIAGDPSWACDYTTFVCTHIYGPVAPGASAEPLRMYLVLPTGAAGTVTDLTATASTSAREVTRTNNTDTATSTYAYLPDLGLLPGLDTGVWPEVEVPTTGGAISPTFTVRNSGSGPAEDLRLTVERPAGVTLDAAPPTGTTDWQCDLTGNPLVCTAGSLDAGATASVTIPMVAAGGAADEAFTVHGTVTTSSAQWRDDQADADVWFRYVQQAQEPTDPTV</sequence>
<evidence type="ECO:0000256" key="1">
    <source>
        <dbReference type="SAM" id="SignalP"/>
    </source>
</evidence>
<proteinExistence type="predicted"/>
<dbReference type="OrthoDB" id="3389706at2"/>
<dbReference type="GO" id="GO:0005975">
    <property type="term" value="P:carbohydrate metabolic process"/>
    <property type="evidence" value="ECO:0007669"/>
    <property type="project" value="UniProtKB-ARBA"/>
</dbReference>
<reference evidence="4" key="1">
    <citation type="submission" date="2016-06" db="EMBL/GenBank/DDBJ databases">
        <authorList>
            <person name="Varghese N."/>
        </authorList>
    </citation>
    <scope>NUCLEOTIDE SEQUENCE [LARGE SCALE GENOMIC DNA]</scope>
    <source>
        <strain evidence="4">DSM 45344</strain>
    </source>
</reference>
<keyword evidence="4" id="KW-1185">Reference proteome</keyword>
<dbReference type="Pfam" id="PF01345">
    <property type="entry name" value="DUF11"/>
    <property type="match status" value="2"/>
</dbReference>
<feature type="domain" description="DUF11" evidence="2">
    <location>
        <begin position="178"/>
        <end position="282"/>
    </location>
</feature>
<feature type="chain" id="PRO_5008678752" description="DUF11 domain-containing protein" evidence="1">
    <location>
        <begin position="31"/>
        <end position="303"/>
    </location>
</feature>
<protein>
    <recommendedName>
        <fullName evidence="2">DUF11 domain-containing protein</fullName>
    </recommendedName>
</protein>
<dbReference type="InterPro" id="IPR013783">
    <property type="entry name" value="Ig-like_fold"/>
</dbReference>
<feature type="domain" description="DUF11" evidence="2">
    <location>
        <begin position="37"/>
        <end position="154"/>
    </location>
</feature>
<evidence type="ECO:0000313" key="4">
    <source>
        <dbReference type="Proteomes" id="UP000199393"/>
    </source>
</evidence>
<evidence type="ECO:0000259" key="2">
    <source>
        <dbReference type="Pfam" id="PF01345"/>
    </source>
</evidence>
<dbReference type="Proteomes" id="UP000199393">
    <property type="component" value="Chromosome I"/>
</dbReference>
<keyword evidence="1" id="KW-0732">Signal</keyword>
<dbReference type="AlphaFoldDB" id="A0A1C3N7C9"/>
<dbReference type="InterPro" id="IPR001434">
    <property type="entry name" value="OmcB-like_DUF11"/>
</dbReference>
<feature type="signal peptide" evidence="1">
    <location>
        <begin position="1"/>
        <end position="30"/>
    </location>
</feature>
<dbReference type="EMBL" id="LT598496">
    <property type="protein sequence ID" value="SBV28478.1"/>
    <property type="molecule type" value="Genomic_DNA"/>
</dbReference>
<dbReference type="RefSeq" id="WP_091593103.1">
    <property type="nucleotide sequence ID" value="NZ_JBHRWG010000004.1"/>
</dbReference>
<accession>A0A1C3N7C9</accession>
<gene>
    <name evidence="3" type="ORF">GA0070620_4021</name>
</gene>
<name>A0A1C3N7C9_9ACTN</name>
<dbReference type="Gene3D" id="2.60.40.10">
    <property type="entry name" value="Immunoglobulins"/>
    <property type="match status" value="1"/>
</dbReference>
<organism evidence="3 4">
    <name type="scientific">Micromonospora krabiensis</name>
    <dbReference type="NCBI Taxonomy" id="307121"/>
    <lineage>
        <taxon>Bacteria</taxon>
        <taxon>Bacillati</taxon>
        <taxon>Actinomycetota</taxon>
        <taxon>Actinomycetes</taxon>
        <taxon>Micromonosporales</taxon>
        <taxon>Micromonosporaceae</taxon>
        <taxon>Micromonospora</taxon>
    </lineage>
</organism>
<evidence type="ECO:0000313" key="3">
    <source>
        <dbReference type="EMBL" id="SBV28478.1"/>
    </source>
</evidence>